<reference evidence="18" key="1">
    <citation type="journal article" date="2019" name="Int. J. Syst. Evol. Microbiol.">
        <title>The Global Catalogue of Microorganisms (GCM) 10K type strain sequencing project: providing services to taxonomists for standard genome sequencing and annotation.</title>
        <authorList>
            <consortium name="The Broad Institute Genomics Platform"/>
            <consortium name="The Broad Institute Genome Sequencing Center for Infectious Disease"/>
            <person name="Wu L."/>
            <person name="Ma J."/>
        </authorList>
    </citation>
    <scope>NUCLEOTIDE SEQUENCE [LARGE SCALE GENOMIC DNA]</scope>
    <source>
        <strain evidence="18">SHR3</strain>
    </source>
</reference>
<evidence type="ECO:0000256" key="2">
    <source>
        <dbReference type="ARBA" id="ARBA00004236"/>
    </source>
</evidence>
<gene>
    <name evidence="17" type="primary">phoR</name>
    <name evidence="17" type="ORF">ACFPTN_10845</name>
</gene>
<dbReference type="Gene3D" id="3.30.450.20">
    <property type="entry name" value="PAS domain"/>
    <property type="match status" value="1"/>
</dbReference>
<dbReference type="PROSITE" id="PS50109">
    <property type="entry name" value="HIS_KIN"/>
    <property type="match status" value="1"/>
</dbReference>
<evidence type="ECO:0000256" key="9">
    <source>
        <dbReference type="ARBA" id="ARBA00022741"/>
    </source>
</evidence>
<protein>
    <recommendedName>
        <fullName evidence="3">histidine kinase</fullName>
        <ecNumber evidence="3">2.7.13.3</ecNumber>
    </recommendedName>
</protein>
<sequence>MIRSLRYVWVSAVVALTLLMFLSLPVLVAAGVAWGAAVFIVGLIALSAHDRYQLHRLLAWTREPMGTPLPTARGYWGRAFAEFERRSRQSYEVRDRLTHALGRFQSASQAMPDGVLYLSGAGTIEWLNVRAEQHFGLDRAHDLGAPMTHLVRNPEFVRYLQSRHYGEPLVMHAGRGAGLTLQVQVIPFGEDQYLVLSRDISQLERLETMRRDFVANVSHELRTPLTVIDGFLETLSDGLDDFDHDEVHRYLVLAHEQSGRMRRLIDDLLTLSVLETGAPAPVEEGVDVADLMHEVHKETELLSGGRHTVTMKLEGGGVLHGSRKELHSAVANLTSNAVRYTPTGGHVEIGWRRRADGGGEFWVQDDGIGIEAGHIPRLTERFYRVDRGRSRETGGTGLGLAIVKHILTRHQAEMGVQSRPGAGSRFTVRFPPARITQD</sequence>
<evidence type="ECO:0000256" key="5">
    <source>
        <dbReference type="ARBA" id="ARBA00022475"/>
    </source>
</evidence>
<keyword evidence="7 17" id="KW-0808">Transferase</keyword>
<name>A0ABW1ASB3_9RHOO</name>
<dbReference type="CDD" id="cd00082">
    <property type="entry name" value="HisKA"/>
    <property type="match status" value="1"/>
</dbReference>
<evidence type="ECO:0000259" key="16">
    <source>
        <dbReference type="PROSITE" id="PS50109"/>
    </source>
</evidence>
<comment type="catalytic activity">
    <reaction evidence="1">
        <text>ATP + protein L-histidine = ADP + protein N-phospho-L-histidine.</text>
        <dbReference type="EC" id="2.7.13.3"/>
    </reaction>
</comment>
<dbReference type="SUPFAM" id="SSF55874">
    <property type="entry name" value="ATPase domain of HSP90 chaperone/DNA topoisomerase II/histidine kinase"/>
    <property type="match status" value="1"/>
</dbReference>
<evidence type="ECO:0000256" key="7">
    <source>
        <dbReference type="ARBA" id="ARBA00022679"/>
    </source>
</evidence>
<accession>A0ABW1ASB3</accession>
<comment type="subcellular location">
    <subcellularLocation>
        <location evidence="2">Cell membrane</location>
    </subcellularLocation>
</comment>
<feature type="transmembrane region" description="Helical" evidence="15">
    <location>
        <begin position="7"/>
        <end position="26"/>
    </location>
</feature>
<dbReference type="InterPro" id="IPR005467">
    <property type="entry name" value="His_kinase_dom"/>
</dbReference>
<comment type="caution">
    <text evidence="17">The sequence shown here is derived from an EMBL/GenBank/DDBJ whole genome shotgun (WGS) entry which is preliminary data.</text>
</comment>
<dbReference type="InterPro" id="IPR035965">
    <property type="entry name" value="PAS-like_dom_sf"/>
</dbReference>
<evidence type="ECO:0000313" key="17">
    <source>
        <dbReference type="EMBL" id="MFC5769871.1"/>
    </source>
</evidence>
<dbReference type="InterPro" id="IPR014310">
    <property type="entry name" value="Sig_transdc_His_kinase_PhoR"/>
</dbReference>
<evidence type="ECO:0000256" key="12">
    <source>
        <dbReference type="ARBA" id="ARBA00022989"/>
    </source>
</evidence>
<evidence type="ECO:0000256" key="15">
    <source>
        <dbReference type="SAM" id="Phobius"/>
    </source>
</evidence>
<evidence type="ECO:0000256" key="13">
    <source>
        <dbReference type="ARBA" id="ARBA00023012"/>
    </source>
</evidence>
<dbReference type="SUPFAM" id="SSF47384">
    <property type="entry name" value="Homodimeric domain of signal transducing histidine kinase"/>
    <property type="match status" value="1"/>
</dbReference>
<dbReference type="Proteomes" id="UP001595974">
    <property type="component" value="Unassembled WGS sequence"/>
</dbReference>
<keyword evidence="18" id="KW-1185">Reference proteome</keyword>
<keyword evidence="4" id="KW-0813">Transport</keyword>
<organism evidence="17 18">
    <name type="scientific">Thauera sinica</name>
    <dbReference type="NCBI Taxonomy" id="2665146"/>
    <lineage>
        <taxon>Bacteria</taxon>
        <taxon>Pseudomonadati</taxon>
        <taxon>Pseudomonadota</taxon>
        <taxon>Betaproteobacteria</taxon>
        <taxon>Rhodocyclales</taxon>
        <taxon>Zoogloeaceae</taxon>
        <taxon>Thauera</taxon>
    </lineage>
</organism>
<keyword evidence="10 17" id="KW-0418">Kinase</keyword>
<keyword evidence="11" id="KW-0067">ATP-binding</keyword>
<keyword evidence="12 15" id="KW-1133">Transmembrane helix</keyword>
<dbReference type="Pfam" id="PF02518">
    <property type="entry name" value="HATPase_c"/>
    <property type="match status" value="1"/>
</dbReference>
<dbReference type="InterPro" id="IPR036097">
    <property type="entry name" value="HisK_dim/P_sf"/>
</dbReference>
<dbReference type="SMART" id="SM00388">
    <property type="entry name" value="HisKA"/>
    <property type="match status" value="1"/>
</dbReference>
<dbReference type="PANTHER" id="PTHR45453:SF1">
    <property type="entry name" value="PHOSPHATE REGULON SENSOR PROTEIN PHOR"/>
    <property type="match status" value="1"/>
</dbReference>
<dbReference type="SUPFAM" id="SSF55785">
    <property type="entry name" value="PYP-like sensor domain (PAS domain)"/>
    <property type="match status" value="1"/>
</dbReference>
<feature type="region of interest" description="Disordered" evidence="14">
    <location>
        <begin position="416"/>
        <end position="438"/>
    </location>
</feature>
<evidence type="ECO:0000256" key="3">
    <source>
        <dbReference type="ARBA" id="ARBA00012438"/>
    </source>
</evidence>
<dbReference type="Pfam" id="PF00512">
    <property type="entry name" value="HisKA"/>
    <property type="match status" value="1"/>
</dbReference>
<proteinExistence type="predicted"/>
<dbReference type="InterPro" id="IPR003594">
    <property type="entry name" value="HATPase_dom"/>
</dbReference>
<dbReference type="RefSeq" id="WP_096451539.1">
    <property type="nucleotide sequence ID" value="NZ_JBHSOG010000043.1"/>
</dbReference>
<dbReference type="InterPro" id="IPR050351">
    <property type="entry name" value="BphY/WalK/GraS-like"/>
</dbReference>
<dbReference type="InterPro" id="IPR021766">
    <property type="entry name" value="PhoR_N"/>
</dbReference>
<feature type="domain" description="Histidine kinase" evidence="16">
    <location>
        <begin position="216"/>
        <end position="434"/>
    </location>
</feature>
<evidence type="ECO:0000313" key="18">
    <source>
        <dbReference type="Proteomes" id="UP001595974"/>
    </source>
</evidence>
<dbReference type="EMBL" id="JBHSOG010000043">
    <property type="protein sequence ID" value="MFC5769871.1"/>
    <property type="molecule type" value="Genomic_DNA"/>
</dbReference>
<dbReference type="InterPro" id="IPR036890">
    <property type="entry name" value="HATPase_C_sf"/>
</dbReference>
<evidence type="ECO:0000256" key="4">
    <source>
        <dbReference type="ARBA" id="ARBA00022448"/>
    </source>
</evidence>
<evidence type="ECO:0000256" key="8">
    <source>
        <dbReference type="ARBA" id="ARBA00022692"/>
    </source>
</evidence>
<keyword evidence="6" id="KW-0597">Phosphoprotein</keyword>
<keyword evidence="13" id="KW-0902">Two-component regulatory system</keyword>
<evidence type="ECO:0000256" key="14">
    <source>
        <dbReference type="SAM" id="MobiDB-lite"/>
    </source>
</evidence>
<dbReference type="Pfam" id="PF11808">
    <property type="entry name" value="PhoR"/>
    <property type="match status" value="1"/>
</dbReference>
<dbReference type="SMART" id="SM00387">
    <property type="entry name" value="HATPase_c"/>
    <property type="match status" value="1"/>
</dbReference>
<keyword evidence="9" id="KW-0547">Nucleotide-binding</keyword>
<dbReference type="GO" id="GO:0004673">
    <property type="term" value="F:protein histidine kinase activity"/>
    <property type="evidence" value="ECO:0007669"/>
    <property type="project" value="UniProtKB-EC"/>
</dbReference>
<evidence type="ECO:0000256" key="6">
    <source>
        <dbReference type="ARBA" id="ARBA00022553"/>
    </source>
</evidence>
<dbReference type="PRINTS" id="PR00344">
    <property type="entry name" value="BCTRLSENSOR"/>
</dbReference>
<dbReference type="Gene3D" id="3.30.565.10">
    <property type="entry name" value="Histidine kinase-like ATPase, C-terminal domain"/>
    <property type="match status" value="1"/>
</dbReference>
<dbReference type="NCBIfam" id="TIGR02966">
    <property type="entry name" value="phoR_proteo"/>
    <property type="match status" value="1"/>
</dbReference>
<dbReference type="Gene3D" id="1.10.287.130">
    <property type="match status" value="1"/>
</dbReference>
<keyword evidence="15" id="KW-0472">Membrane</keyword>
<evidence type="ECO:0000256" key="10">
    <source>
        <dbReference type="ARBA" id="ARBA00022777"/>
    </source>
</evidence>
<dbReference type="InterPro" id="IPR004358">
    <property type="entry name" value="Sig_transdc_His_kin-like_C"/>
</dbReference>
<keyword evidence="8 15" id="KW-0812">Transmembrane</keyword>
<dbReference type="PANTHER" id="PTHR45453">
    <property type="entry name" value="PHOSPHATE REGULON SENSOR PROTEIN PHOR"/>
    <property type="match status" value="1"/>
</dbReference>
<keyword evidence="5" id="KW-1003">Cell membrane</keyword>
<evidence type="ECO:0000256" key="11">
    <source>
        <dbReference type="ARBA" id="ARBA00022840"/>
    </source>
</evidence>
<dbReference type="EC" id="2.7.13.3" evidence="3"/>
<evidence type="ECO:0000256" key="1">
    <source>
        <dbReference type="ARBA" id="ARBA00000085"/>
    </source>
</evidence>
<dbReference type="InterPro" id="IPR003661">
    <property type="entry name" value="HisK_dim/P_dom"/>
</dbReference>